<evidence type="ECO:0000256" key="1">
    <source>
        <dbReference type="ARBA" id="ARBA00009175"/>
    </source>
</evidence>
<gene>
    <name evidence="5" type="primary">modA</name>
    <name evidence="5" type="ORF">SK069_03990</name>
</gene>
<keyword evidence="6" id="KW-1185">Reference proteome</keyword>
<protein>
    <submittedName>
        <fullName evidence="5">Molybdate ABC transporter substrate-binding protein</fullName>
    </submittedName>
</protein>
<keyword evidence="4" id="KW-0472">Membrane</keyword>
<dbReference type="RefSeq" id="WP_319952888.1">
    <property type="nucleotide sequence ID" value="NZ_JAXAVX010000001.1"/>
</dbReference>
<keyword evidence="3" id="KW-0732">Signal</keyword>
<evidence type="ECO:0000313" key="6">
    <source>
        <dbReference type="Proteomes" id="UP001277761"/>
    </source>
</evidence>
<evidence type="ECO:0000256" key="2">
    <source>
        <dbReference type="ARBA" id="ARBA00022723"/>
    </source>
</evidence>
<dbReference type="SUPFAM" id="SSF53850">
    <property type="entry name" value="Periplasmic binding protein-like II"/>
    <property type="match status" value="1"/>
</dbReference>
<reference evidence="5 6" key="1">
    <citation type="submission" date="2023-11" db="EMBL/GenBank/DDBJ databases">
        <authorList>
            <person name="Xu M."/>
            <person name="Jiang T."/>
        </authorList>
    </citation>
    <scope>NUCLEOTIDE SEQUENCE [LARGE SCALE GENOMIC DNA]</scope>
    <source>
        <strain evidence="5 6">SD</strain>
    </source>
</reference>
<comment type="caution">
    <text evidence="5">The sequence shown here is derived from an EMBL/GenBank/DDBJ whole genome shotgun (WGS) entry which is preliminary data.</text>
</comment>
<sequence>MPGPPSLEPLRRRAGAIVAGAVVVLLAVGLLVLRDDDEQAVRPTVYAAASLREALPRVLDARFSFAGSDALQRQIERGAPADLFVAASPRATTALSRGGRCERPVAFASNALVLLVPSTGARVRALADLRRLPDLRIAIGAPGVPVGDHARELVRRLGLRQALRAATESRETSVAGVVARVALGSADAGFAYRTDAPIAGPRVRAIALPARAQPPIRYEACVVRRPGAATASARELLRRLTGPRAQELLRRSGFGPAP</sequence>
<organism evidence="5 6">
    <name type="scientific">Patulibacter brassicae</name>
    <dbReference type="NCBI Taxonomy" id="1705717"/>
    <lineage>
        <taxon>Bacteria</taxon>
        <taxon>Bacillati</taxon>
        <taxon>Actinomycetota</taxon>
        <taxon>Thermoleophilia</taxon>
        <taxon>Solirubrobacterales</taxon>
        <taxon>Patulibacteraceae</taxon>
        <taxon>Patulibacter</taxon>
    </lineage>
</organism>
<keyword evidence="4" id="KW-0812">Transmembrane</keyword>
<dbReference type="Gene3D" id="3.40.190.10">
    <property type="entry name" value="Periplasmic binding protein-like II"/>
    <property type="match status" value="2"/>
</dbReference>
<dbReference type="InterPro" id="IPR050682">
    <property type="entry name" value="ModA/WtpA"/>
</dbReference>
<evidence type="ECO:0000256" key="3">
    <source>
        <dbReference type="ARBA" id="ARBA00022729"/>
    </source>
</evidence>
<name>A0ABU4VFZ5_9ACTN</name>
<dbReference type="Proteomes" id="UP001277761">
    <property type="component" value="Unassembled WGS sequence"/>
</dbReference>
<proteinExistence type="inferred from homology"/>
<evidence type="ECO:0000256" key="4">
    <source>
        <dbReference type="SAM" id="Phobius"/>
    </source>
</evidence>
<keyword evidence="2" id="KW-0479">Metal-binding</keyword>
<dbReference type="PANTHER" id="PTHR30632">
    <property type="entry name" value="MOLYBDATE-BINDING PERIPLASMIC PROTEIN"/>
    <property type="match status" value="1"/>
</dbReference>
<dbReference type="EMBL" id="JAXAVX010000001">
    <property type="protein sequence ID" value="MDX8150745.1"/>
    <property type="molecule type" value="Genomic_DNA"/>
</dbReference>
<dbReference type="PANTHER" id="PTHR30632:SF0">
    <property type="entry name" value="SULFATE-BINDING PROTEIN"/>
    <property type="match status" value="1"/>
</dbReference>
<accession>A0ABU4VFZ5</accession>
<dbReference type="NCBIfam" id="TIGR01256">
    <property type="entry name" value="modA"/>
    <property type="match status" value="1"/>
</dbReference>
<keyword evidence="4" id="KW-1133">Transmembrane helix</keyword>
<evidence type="ECO:0000313" key="5">
    <source>
        <dbReference type="EMBL" id="MDX8150745.1"/>
    </source>
</evidence>
<dbReference type="PIRSF" id="PIRSF004846">
    <property type="entry name" value="ModA"/>
    <property type="match status" value="1"/>
</dbReference>
<feature type="transmembrane region" description="Helical" evidence="4">
    <location>
        <begin position="14"/>
        <end position="33"/>
    </location>
</feature>
<dbReference type="InterPro" id="IPR005950">
    <property type="entry name" value="ModA"/>
</dbReference>
<comment type="similarity">
    <text evidence="1">Belongs to the bacterial solute-binding protein ModA family.</text>
</comment>
<dbReference type="Pfam" id="PF13531">
    <property type="entry name" value="SBP_bac_11"/>
    <property type="match status" value="1"/>
</dbReference>